<name>A0ACC1C9T8_9ROSI</name>
<protein>
    <submittedName>
        <fullName evidence="1">Uncharacterized protein</fullName>
    </submittedName>
</protein>
<evidence type="ECO:0000313" key="1">
    <source>
        <dbReference type="EMBL" id="KAJ0112305.1"/>
    </source>
</evidence>
<organism evidence="1 2">
    <name type="scientific">Pistacia atlantica</name>
    <dbReference type="NCBI Taxonomy" id="434234"/>
    <lineage>
        <taxon>Eukaryota</taxon>
        <taxon>Viridiplantae</taxon>
        <taxon>Streptophyta</taxon>
        <taxon>Embryophyta</taxon>
        <taxon>Tracheophyta</taxon>
        <taxon>Spermatophyta</taxon>
        <taxon>Magnoliopsida</taxon>
        <taxon>eudicotyledons</taxon>
        <taxon>Gunneridae</taxon>
        <taxon>Pentapetalae</taxon>
        <taxon>rosids</taxon>
        <taxon>malvids</taxon>
        <taxon>Sapindales</taxon>
        <taxon>Anacardiaceae</taxon>
        <taxon>Pistacia</taxon>
    </lineage>
</organism>
<keyword evidence="2" id="KW-1185">Reference proteome</keyword>
<dbReference type="Proteomes" id="UP001164250">
    <property type="component" value="Chromosome 1"/>
</dbReference>
<reference evidence="2" key="1">
    <citation type="journal article" date="2023" name="G3 (Bethesda)">
        <title>Genome assembly and association tests identify interacting loci associated with vigor, precocity, and sex in interspecific pistachio rootstocks.</title>
        <authorList>
            <person name="Palmer W."/>
            <person name="Jacygrad E."/>
            <person name="Sagayaradj S."/>
            <person name="Cavanaugh K."/>
            <person name="Han R."/>
            <person name="Bertier L."/>
            <person name="Beede B."/>
            <person name="Kafkas S."/>
            <person name="Golino D."/>
            <person name="Preece J."/>
            <person name="Michelmore R."/>
        </authorList>
    </citation>
    <scope>NUCLEOTIDE SEQUENCE [LARGE SCALE GENOMIC DNA]</scope>
</reference>
<comment type="caution">
    <text evidence="1">The sequence shown here is derived from an EMBL/GenBank/DDBJ whole genome shotgun (WGS) entry which is preliminary data.</text>
</comment>
<dbReference type="EMBL" id="CM047897">
    <property type="protein sequence ID" value="KAJ0112305.1"/>
    <property type="molecule type" value="Genomic_DNA"/>
</dbReference>
<proteinExistence type="predicted"/>
<gene>
    <name evidence="1" type="ORF">Patl1_02504</name>
</gene>
<sequence length="78" mass="9261">MIFSVLLNCSIIEFIIMEYYQGLFAIFAGVPYSEHSSFTELREFVQFLRPDKIIPTVNVWNAANRDKMQSYFREWLKG</sequence>
<evidence type="ECO:0000313" key="2">
    <source>
        <dbReference type="Proteomes" id="UP001164250"/>
    </source>
</evidence>
<accession>A0ACC1C9T8</accession>